<dbReference type="RefSeq" id="WP_119357467.1">
    <property type="nucleotide sequence ID" value="NZ_BJXM01000004.1"/>
</dbReference>
<comment type="caution">
    <text evidence="2">The sequence shown here is derived from an EMBL/GenBank/DDBJ whole genome shotgun (WGS) entry which is preliminary data.</text>
</comment>
<accession>A0A399F7Q2</accession>
<evidence type="ECO:0000313" key="2">
    <source>
        <dbReference type="EMBL" id="RIH92113.1"/>
    </source>
</evidence>
<keyword evidence="3" id="KW-1185">Reference proteome</keyword>
<evidence type="ECO:0000256" key="1">
    <source>
        <dbReference type="SAM" id="SignalP"/>
    </source>
</evidence>
<protein>
    <recommendedName>
        <fullName evidence="4">Peptidase M66</fullName>
    </recommendedName>
</protein>
<dbReference type="Proteomes" id="UP000266178">
    <property type="component" value="Unassembled WGS sequence"/>
</dbReference>
<keyword evidence="1" id="KW-0732">Signal</keyword>
<dbReference type="SUPFAM" id="SSF55486">
    <property type="entry name" value="Metalloproteases ('zincins'), catalytic domain"/>
    <property type="match status" value="1"/>
</dbReference>
<reference evidence="2 3" key="1">
    <citation type="submission" date="2018-08" db="EMBL/GenBank/DDBJ databases">
        <title>Meiothermus granaticius genome AF-68 sequencing project.</title>
        <authorList>
            <person name="Da Costa M.S."/>
            <person name="Albuquerque L."/>
            <person name="Raposo P."/>
            <person name="Froufe H.J.C."/>
            <person name="Barroso C.S."/>
            <person name="Egas C."/>
        </authorList>
    </citation>
    <scope>NUCLEOTIDE SEQUENCE [LARGE SCALE GENOMIC DNA]</scope>
    <source>
        <strain evidence="2 3">AF-68</strain>
    </source>
</reference>
<dbReference type="AlphaFoldDB" id="A0A399F7Q2"/>
<proteinExistence type="predicted"/>
<name>A0A399F7Q2_9DEIN</name>
<sequence length="535" mass="56201">MTKAPPLILLLALAACSTQSSTLPTSPSSPTPGSSQVSLSRVEWGQSVLSSTPRLVAGKPALLRVYAVGAQAELPANLRAEVYLGSALQGRLSLQGPPTLPTTPAGPGDLGSTYTATLPAGWVASGLEVRLYADSAGSSLLQTLKPAVGAGTVLYLTLVPILTQGQSTPPTLPSTDLLKDMLPVRDLQTLARAPFTYGAPFQGPSSDWSSLLSALSTLRSSDGSRRYYAGVVKVGYSGGIAGIGYIARGVSVSWDAANSSAWVMTHELGHNLSMYHAPCDTSDGLETNWPSAYAGASIGSWGYSLGGALYDPAKYKDVMSYCGPQWISDYTYGKIQAYLENNPPQAQSLTVAQEVLLVSGKVHKGELWLNPLQRVWAVPDPPRPGPYTLRLETPAGLREISFSSVPLEAPHGPGTDPDPGFAEEHFSFSIPNPGAVMGLEVRSGSRSLLQRAVGLRPQSAPGVSLGETSGVLSLKWDSASYPYASVAHLGTERTTLGLWLRGGSAQIATQGLPVGGRFEVVLSDGVNSVRLEFPR</sequence>
<feature type="signal peptide" evidence="1">
    <location>
        <begin position="1"/>
        <end position="22"/>
    </location>
</feature>
<evidence type="ECO:0008006" key="4">
    <source>
        <dbReference type="Google" id="ProtNLM"/>
    </source>
</evidence>
<dbReference type="OrthoDB" id="3909977at2"/>
<dbReference type="PROSITE" id="PS51257">
    <property type="entry name" value="PROKAR_LIPOPROTEIN"/>
    <property type="match status" value="1"/>
</dbReference>
<dbReference type="EMBL" id="QWLB01000025">
    <property type="protein sequence ID" value="RIH92113.1"/>
    <property type="molecule type" value="Genomic_DNA"/>
</dbReference>
<organism evidence="2 3">
    <name type="scientific">Meiothermus granaticius NBRC 107808</name>
    <dbReference type="NCBI Taxonomy" id="1227551"/>
    <lineage>
        <taxon>Bacteria</taxon>
        <taxon>Thermotogati</taxon>
        <taxon>Deinococcota</taxon>
        <taxon>Deinococci</taxon>
        <taxon>Thermales</taxon>
        <taxon>Thermaceae</taxon>
        <taxon>Meiothermus</taxon>
    </lineage>
</organism>
<gene>
    <name evidence="2" type="ORF">Mgrana_01990</name>
</gene>
<evidence type="ECO:0000313" key="3">
    <source>
        <dbReference type="Proteomes" id="UP000266178"/>
    </source>
</evidence>
<feature type="chain" id="PRO_5030071839" description="Peptidase M66" evidence="1">
    <location>
        <begin position="23"/>
        <end position="535"/>
    </location>
</feature>